<dbReference type="GO" id="GO:0016853">
    <property type="term" value="F:isomerase activity"/>
    <property type="evidence" value="ECO:0007669"/>
    <property type="project" value="UniProtKB-KW"/>
</dbReference>
<name>A0AB94IML3_9BACI</name>
<evidence type="ECO:0000313" key="4">
    <source>
        <dbReference type="Proteomes" id="UP000018877"/>
    </source>
</evidence>
<keyword evidence="1" id="KW-0413">Isomerase</keyword>
<evidence type="ECO:0000313" key="3">
    <source>
        <dbReference type="EMBL" id="ETI68304.1"/>
    </source>
</evidence>
<evidence type="ECO:0000256" key="1">
    <source>
        <dbReference type="ARBA" id="ARBA00023235"/>
    </source>
</evidence>
<proteinExistence type="predicted"/>
<reference evidence="3 4" key="1">
    <citation type="journal article" date="2014" name="Environ. Microbiol.">
        <title>The nitrate-ammonifying and nosZ-carrying bacterium Bacillus vireti is a potent source and sink for nitric and nitrous oxide under high nitrate conditions.</title>
        <authorList>
            <person name="Mania D."/>
            <person name="Heylen K."/>
            <person name="van Spanning R.J."/>
            <person name="Frostegard A."/>
        </authorList>
    </citation>
    <scope>NUCLEOTIDE SEQUENCE [LARGE SCALE GENOMIC DNA]</scope>
    <source>
        <strain evidence="3 4">LMG 21834</strain>
    </source>
</reference>
<gene>
    <name evidence="3" type="ORF">BAVI_13229</name>
</gene>
<sequence>MIWGEKMPVVQITLVQGRDNEVIETCMKNVARTVSESLNAPIESVRVIVNEVPANRFAIGTKLKSE</sequence>
<accession>A0AB94IML3</accession>
<dbReference type="SUPFAM" id="SSF55331">
    <property type="entry name" value="Tautomerase/MIF"/>
    <property type="match status" value="1"/>
</dbReference>
<feature type="domain" description="4-oxalocrotonate tautomerase-like" evidence="2">
    <location>
        <begin position="8"/>
        <end position="64"/>
    </location>
</feature>
<dbReference type="Pfam" id="PF01361">
    <property type="entry name" value="Tautomerase"/>
    <property type="match status" value="1"/>
</dbReference>
<dbReference type="Gene3D" id="3.30.429.10">
    <property type="entry name" value="Macrophage Migration Inhibitory Factor"/>
    <property type="match status" value="1"/>
</dbReference>
<evidence type="ECO:0000259" key="2">
    <source>
        <dbReference type="Pfam" id="PF01361"/>
    </source>
</evidence>
<protein>
    <submittedName>
        <fullName evidence="3">4-oxalocrotonate tautomerase</fullName>
    </submittedName>
</protein>
<comment type="caution">
    <text evidence="3">The sequence shown here is derived from an EMBL/GenBank/DDBJ whole genome shotgun (WGS) entry which is preliminary data.</text>
</comment>
<keyword evidence="4" id="KW-1185">Reference proteome</keyword>
<organism evidence="3 4">
    <name type="scientific">Neobacillus vireti LMG 21834</name>
    <dbReference type="NCBI Taxonomy" id="1131730"/>
    <lineage>
        <taxon>Bacteria</taxon>
        <taxon>Bacillati</taxon>
        <taxon>Bacillota</taxon>
        <taxon>Bacilli</taxon>
        <taxon>Bacillales</taxon>
        <taxon>Bacillaceae</taxon>
        <taxon>Neobacillus</taxon>
    </lineage>
</organism>
<dbReference type="Proteomes" id="UP000018877">
    <property type="component" value="Unassembled WGS sequence"/>
</dbReference>
<dbReference type="InterPro" id="IPR014347">
    <property type="entry name" value="Tautomerase/MIF_sf"/>
</dbReference>
<dbReference type="InterPro" id="IPR004370">
    <property type="entry name" value="4-OT-like_dom"/>
</dbReference>
<dbReference type="AlphaFoldDB" id="A0AB94IML3"/>
<dbReference type="EMBL" id="ALAN01000072">
    <property type="protein sequence ID" value="ETI68304.1"/>
    <property type="molecule type" value="Genomic_DNA"/>
</dbReference>